<dbReference type="GO" id="GO:0005829">
    <property type="term" value="C:cytosol"/>
    <property type="evidence" value="ECO:0007669"/>
    <property type="project" value="TreeGrafter"/>
</dbReference>
<dbReference type="InterPro" id="IPR023198">
    <property type="entry name" value="PGP-like_dom2"/>
</dbReference>
<comment type="caution">
    <text evidence="5">The sequence shown here is derived from an EMBL/GenBank/DDBJ whole genome shotgun (WGS) entry which is preliminary data.</text>
</comment>
<evidence type="ECO:0000256" key="3">
    <source>
        <dbReference type="ARBA" id="ARBA00006171"/>
    </source>
</evidence>
<evidence type="ECO:0000313" key="6">
    <source>
        <dbReference type="Proteomes" id="UP000016625"/>
    </source>
</evidence>
<sequence length="206" mass="24408">MIKNIIFDFDGVIIDSMPIKEIGFRKIFENFSKEHVDVLIKFHKDNGGMSRFEKIRYFYEKILNKYISDELVWRYSVSFGKIMKESLCDKKYLIHQTVDFIKENHKKFNFHIASGTEEKELIFLCEKLDISRYFKNIAGSPKKKNDIVNEILINYKYKREESVLIGDSLNDYEAANQNGILFYGFNNNTLRSVSQKYLESFSNLKL</sequence>
<dbReference type="AlphaFoldDB" id="U2GX13"/>
<dbReference type="InterPro" id="IPR050155">
    <property type="entry name" value="HAD-like_hydrolase_sf"/>
</dbReference>
<evidence type="ECO:0000256" key="1">
    <source>
        <dbReference type="ARBA" id="ARBA00000830"/>
    </source>
</evidence>
<dbReference type="GO" id="GO:0006281">
    <property type="term" value="P:DNA repair"/>
    <property type="evidence" value="ECO:0007669"/>
    <property type="project" value="TreeGrafter"/>
</dbReference>
<reference evidence="5 6" key="1">
    <citation type="journal article" date="2013" name="BMC Genomics">
        <title>Comparative genomics of Campylobacter concisus isolates reveals genetic diversity and provides insights into disease association.</title>
        <authorList>
            <person name="Deshpande N.P."/>
            <person name="Kaakoush N.O."/>
            <person name="Wilkins M.R."/>
            <person name="Mitchell H.M."/>
        </authorList>
    </citation>
    <scope>NUCLEOTIDE SEQUENCE [LARGE SCALE GENOMIC DNA]</scope>
    <source>
        <strain evidence="5 6">UNSW2</strain>
    </source>
</reference>
<dbReference type="NCBIfam" id="TIGR01549">
    <property type="entry name" value="HAD-SF-IA-v1"/>
    <property type="match status" value="1"/>
</dbReference>
<proteinExistence type="inferred from homology"/>
<dbReference type="InterPro" id="IPR041492">
    <property type="entry name" value="HAD_2"/>
</dbReference>
<dbReference type="Gene3D" id="1.10.150.240">
    <property type="entry name" value="Putative phosphatase, domain 2"/>
    <property type="match status" value="1"/>
</dbReference>
<dbReference type="EC" id="3.1.3.18" evidence="4"/>
<evidence type="ECO:0000256" key="4">
    <source>
        <dbReference type="ARBA" id="ARBA00013078"/>
    </source>
</evidence>
<comment type="similarity">
    <text evidence="3">Belongs to the HAD-like hydrolase superfamily. CbbY/CbbZ/Gph/YieH family.</text>
</comment>
<dbReference type="CDD" id="cd01427">
    <property type="entry name" value="HAD_like"/>
    <property type="match status" value="1"/>
</dbReference>
<dbReference type="SFLD" id="SFLDG01129">
    <property type="entry name" value="C1.5:_HAD__Beta-PGM__Phosphata"/>
    <property type="match status" value="1"/>
</dbReference>
<dbReference type="PATRIC" id="fig|1242965.3.peg.120"/>
<name>U2GX13_9BACT</name>
<dbReference type="PANTHER" id="PTHR43434">
    <property type="entry name" value="PHOSPHOGLYCOLATE PHOSPHATASE"/>
    <property type="match status" value="1"/>
</dbReference>
<protein>
    <recommendedName>
        <fullName evidence="4">phosphoglycolate phosphatase</fullName>
        <ecNumber evidence="4">3.1.3.18</ecNumber>
    </recommendedName>
</protein>
<evidence type="ECO:0000256" key="2">
    <source>
        <dbReference type="ARBA" id="ARBA00004818"/>
    </source>
</evidence>
<organism evidence="5 6">
    <name type="scientific">Campylobacter concisus UNSW2</name>
    <dbReference type="NCBI Taxonomy" id="1242965"/>
    <lineage>
        <taxon>Bacteria</taxon>
        <taxon>Pseudomonadati</taxon>
        <taxon>Campylobacterota</taxon>
        <taxon>Epsilonproteobacteria</taxon>
        <taxon>Campylobacterales</taxon>
        <taxon>Campylobacteraceae</taxon>
        <taxon>Campylobacter</taxon>
    </lineage>
</organism>
<comment type="catalytic activity">
    <reaction evidence="1">
        <text>2-phosphoglycolate + H2O = glycolate + phosphate</text>
        <dbReference type="Rhea" id="RHEA:14369"/>
        <dbReference type="ChEBI" id="CHEBI:15377"/>
        <dbReference type="ChEBI" id="CHEBI:29805"/>
        <dbReference type="ChEBI" id="CHEBI:43474"/>
        <dbReference type="ChEBI" id="CHEBI:58033"/>
        <dbReference type="EC" id="3.1.3.18"/>
    </reaction>
</comment>
<keyword evidence="5" id="KW-0378">Hydrolase</keyword>
<dbReference type="InterPro" id="IPR006439">
    <property type="entry name" value="HAD-SF_hydro_IA"/>
</dbReference>
<dbReference type="SFLD" id="SFLDS00003">
    <property type="entry name" value="Haloacid_Dehalogenase"/>
    <property type="match status" value="1"/>
</dbReference>
<dbReference type="Pfam" id="PF13419">
    <property type="entry name" value="HAD_2"/>
    <property type="match status" value="1"/>
</dbReference>
<evidence type="ECO:0000313" key="5">
    <source>
        <dbReference type="EMBL" id="ERJ32639.1"/>
    </source>
</evidence>
<dbReference type="EMBL" id="ANNJ01000002">
    <property type="protein sequence ID" value="ERJ32639.1"/>
    <property type="molecule type" value="Genomic_DNA"/>
</dbReference>
<dbReference type="SUPFAM" id="SSF56784">
    <property type="entry name" value="HAD-like"/>
    <property type="match status" value="1"/>
</dbReference>
<dbReference type="Proteomes" id="UP000016625">
    <property type="component" value="Unassembled WGS sequence"/>
</dbReference>
<dbReference type="Gene3D" id="3.40.50.1000">
    <property type="entry name" value="HAD superfamily/HAD-like"/>
    <property type="match status" value="1"/>
</dbReference>
<accession>U2GX13</accession>
<dbReference type="InterPro" id="IPR036412">
    <property type="entry name" value="HAD-like_sf"/>
</dbReference>
<dbReference type="PANTHER" id="PTHR43434:SF1">
    <property type="entry name" value="PHOSPHOGLYCOLATE PHOSPHATASE"/>
    <property type="match status" value="1"/>
</dbReference>
<dbReference type="GO" id="GO:0008967">
    <property type="term" value="F:phosphoglycolate phosphatase activity"/>
    <property type="evidence" value="ECO:0007669"/>
    <property type="project" value="UniProtKB-EC"/>
</dbReference>
<gene>
    <name evidence="5" type="ORF">UNSW2_760</name>
</gene>
<comment type="pathway">
    <text evidence="2">Organic acid metabolism; glycolate biosynthesis; glycolate from 2-phosphoglycolate: step 1/1.</text>
</comment>
<dbReference type="RefSeq" id="WP_021092086.1">
    <property type="nucleotide sequence ID" value="NZ_ANNJ01000002.1"/>
</dbReference>
<dbReference type="InterPro" id="IPR023214">
    <property type="entry name" value="HAD_sf"/>
</dbReference>